<dbReference type="CDD" id="cd00814">
    <property type="entry name" value="MetRS_core"/>
    <property type="match status" value="1"/>
</dbReference>
<dbReference type="PRINTS" id="PR01041">
    <property type="entry name" value="TRNASYNTHMET"/>
</dbReference>
<comment type="subunit">
    <text evidence="10">Monomer.</text>
</comment>
<feature type="domain" description="Methionyl-tRNA synthetase anticodon-binding" evidence="13">
    <location>
        <begin position="391"/>
        <end position="489"/>
    </location>
</feature>
<dbReference type="SUPFAM" id="SSF47323">
    <property type="entry name" value="Anticodon-binding domain of a subclass of class I aminoacyl-tRNA synthetases"/>
    <property type="match status" value="1"/>
</dbReference>
<evidence type="ECO:0000256" key="2">
    <source>
        <dbReference type="ARBA" id="ARBA00003314"/>
    </source>
</evidence>
<proteinExistence type="inferred from homology"/>
<dbReference type="Pfam" id="PF01406">
    <property type="entry name" value="tRNA-synt_1e"/>
    <property type="match status" value="1"/>
</dbReference>
<gene>
    <name evidence="10" type="primary">metG</name>
    <name evidence="14" type="ORF">FEF22_001120</name>
</gene>
<feature type="domain" description="tRNA synthetases class I catalytic" evidence="11">
    <location>
        <begin position="4"/>
        <end position="116"/>
    </location>
</feature>
<keyword evidence="6" id="KW-0862">Zinc</keyword>
<keyword evidence="5 10" id="KW-0547">Nucleotide-binding</keyword>
<evidence type="ECO:0000256" key="3">
    <source>
        <dbReference type="ARBA" id="ARBA00022598"/>
    </source>
</evidence>
<dbReference type="Gene3D" id="2.170.220.10">
    <property type="match status" value="1"/>
</dbReference>
<dbReference type="SUPFAM" id="SSF52374">
    <property type="entry name" value="Nucleotidylyl transferase"/>
    <property type="match status" value="1"/>
</dbReference>
<dbReference type="PANTHER" id="PTHR43326">
    <property type="entry name" value="METHIONYL-TRNA SYNTHETASE"/>
    <property type="match status" value="1"/>
</dbReference>
<evidence type="ECO:0000256" key="4">
    <source>
        <dbReference type="ARBA" id="ARBA00022723"/>
    </source>
</evidence>
<dbReference type="NCBIfam" id="NF008900">
    <property type="entry name" value="PRK12267.1"/>
    <property type="match status" value="1"/>
</dbReference>
<evidence type="ECO:0000259" key="11">
    <source>
        <dbReference type="Pfam" id="PF01406"/>
    </source>
</evidence>
<dbReference type="Gene3D" id="3.40.50.620">
    <property type="entry name" value="HUPs"/>
    <property type="match status" value="1"/>
</dbReference>
<evidence type="ECO:0000256" key="7">
    <source>
        <dbReference type="ARBA" id="ARBA00022840"/>
    </source>
</evidence>
<keyword evidence="8 10" id="KW-0648">Protein biosynthesis</keyword>
<keyword evidence="3 10" id="KW-0436">Ligase</keyword>
<evidence type="ECO:0000256" key="8">
    <source>
        <dbReference type="ARBA" id="ARBA00022917"/>
    </source>
</evidence>
<evidence type="ECO:0000256" key="10">
    <source>
        <dbReference type="HAMAP-Rule" id="MF_01228"/>
    </source>
</evidence>
<name>A0ABS5BIL0_9MOLU</name>
<keyword evidence="15" id="KW-1185">Reference proteome</keyword>
<dbReference type="GO" id="GO:0004825">
    <property type="term" value="F:methionine-tRNA ligase activity"/>
    <property type="evidence" value="ECO:0007669"/>
    <property type="project" value="UniProtKB-EC"/>
</dbReference>
<dbReference type="InterPro" id="IPR014758">
    <property type="entry name" value="Met-tRNA_synth"/>
</dbReference>
<dbReference type="InterPro" id="IPR023457">
    <property type="entry name" value="Met-tRNA_synth_2"/>
</dbReference>
<sequence>MNKKDKKKFYISTSIVYASSRPHIGNLYEIILSDVIARFKRMDGYDVYFQTGTDEHGQKIEQKAIQKNFTPKEYVDFFSFEIEKIYKKMNIKYDYFARTTDSFHKNIVQKIVKKFFEQKDVYLGNYEGWYSVFEESYISEKDLIEGKTASGETPIWAKEEVYFFKLSKYQKKFLIFLEKNDNLIFPEKRKKEILNWLKEPLPDLSITRTSFKWGVELDFDPKHVVYVWVDALMNYITGLRYDPTKKKEEQSKKFLKYWPCDLHVIGKDISRFHLVIWPILLIALELPLPKHFLIHPWILFNNKKMSKSINNVIYEKDLLKFFSVDSIRYFVLHEIPYNDDGIITYDIFSQVYNSDLVNTLGNLLSRTIGLISKYRDGKVKKISNFKKECEINLSQKSLETLPIIKKLMKEFKVGESLEKIMQLCRLCNKYIDLNQPWNLIKENKLEDLDFCLYNLIETIRFIGVLLKPFLPDTAEIILKQIKAEKDSFESLNFFGLTKNKKLKKENKLFPRFEKKNFFN</sequence>
<dbReference type="HAMAP" id="MF_01228">
    <property type="entry name" value="Met_tRNA_synth_type2"/>
    <property type="match status" value="1"/>
</dbReference>
<organism evidence="14 15">
    <name type="scientific">Texas Phoenix palm phytoplasma</name>
    <dbReference type="NCBI Taxonomy" id="176709"/>
    <lineage>
        <taxon>Bacteria</taxon>
        <taxon>Bacillati</taxon>
        <taxon>Mycoplasmatota</taxon>
        <taxon>Mollicutes</taxon>
        <taxon>Acholeplasmatales</taxon>
        <taxon>Acholeplasmataceae</taxon>
        <taxon>Candidatus Phytoplasma</taxon>
        <taxon>16SrIV (Coconut lethal yellows group)</taxon>
    </lineage>
</organism>
<evidence type="ECO:0000259" key="12">
    <source>
        <dbReference type="Pfam" id="PF09334"/>
    </source>
</evidence>
<dbReference type="InterPro" id="IPR015413">
    <property type="entry name" value="Methionyl/Leucyl_tRNA_Synth"/>
</dbReference>
<comment type="similarity">
    <text evidence="10">Belongs to the class-I aminoacyl-tRNA synthetase family. MetG type 2B subfamily.</text>
</comment>
<comment type="function">
    <text evidence="2 10">Is required not only for elongation of protein synthesis but also for the initiation of all mRNA translation through initiator tRNA(fMet) aminoacylation.</text>
</comment>
<dbReference type="CDD" id="cd07957">
    <property type="entry name" value="Anticodon_Ia_Met"/>
    <property type="match status" value="1"/>
</dbReference>
<evidence type="ECO:0000313" key="15">
    <source>
        <dbReference type="Proteomes" id="UP001192346"/>
    </source>
</evidence>
<dbReference type="PANTHER" id="PTHR43326:SF1">
    <property type="entry name" value="METHIONINE--TRNA LIGASE, MITOCHONDRIAL"/>
    <property type="match status" value="1"/>
</dbReference>
<dbReference type="InterPro" id="IPR041872">
    <property type="entry name" value="Anticodon_Met"/>
</dbReference>
<evidence type="ECO:0000256" key="5">
    <source>
        <dbReference type="ARBA" id="ARBA00022741"/>
    </source>
</evidence>
<dbReference type="InterPro" id="IPR009080">
    <property type="entry name" value="tRNAsynth_Ia_anticodon-bd"/>
</dbReference>
<comment type="caution">
    <text evidence="14">The sequence shown here is derived from an EMBL/GenBank/DDBJ whole genome shotgun (WGS) entry which is preliminary data.</text>
</comment>
<dbReference type="Gene3D" id="1.10.730.10">
    <property type="entry name" value="Isoleucyl-tRNA Synthetase, Domain 1"/>
    <property type="match status" value="1"/>
</dbReference>
<protein>
    <recommendedName>
        <fullName evidence="10">Methionine--tRNA ligase</fullName>
        <ecNumber evidence="10">6.1.1.10</ecNumber>
    </recommendedName>
    <alternativeName>
        <fullName evidence="10">Methionyl-tRNA synthetase</fullName>
        <shortName evidence="10">MetRS</shortName>
    </alternativeName>
</protein>
<comment type="subcellular location">
    <subcellularLocation>
        <location evidence="10">Cytoplasm</location>
    </subcellularLocation>
</comment>
<keyword evidence="9 10" id="KW-0030">Aminoacyl-tRNA synthetase</keyword>
<dbReference type="NCBIfam" id="TIGR00398">
    <property type="entry name" value="metG"/>
    <property type="match status" value="1"/>
</dbReference>
<feature type="domain" description="Methionyl/Leucyl tRNA synthetase" evidence="12">
    <location>
        <begin position="142"/>
        <end position="367"/>
    </location>
</feature>
<evidence type="ECO:0000259" key="13">
    <source>
        <dbReference type="Pfam" id="PF19303"/>
    </source>
</evidence>
<evidence type="ECO:0000313" key="14">
    <source>
        <dbReference type="EMBL" id="MBP3059384.1"/>
    </source>
</evidence>
<keyword evidence="7 10" id="KW-0067">ATP-binding</keyword>
<dbReference type="InterPro" id="IPR033911">
    <property type="entry name" value="MetRS_core"/>
</dbReference>
<dbReference type="InterPro" id="IPR032678">
    <property type="entry name" value="tRNA-synt_1_cat_dom"/>
</dbReference>
<feature type="short sequence motif" description="'KMSKS' region" evidence="10">
    <location>
        <begin position="304"/>
        <end position="308"/>
    </location>
</feature>
<dbReference type="InterPro" id="IPR014729">
    <property type="entry name" value="Rossmann-like_a/b/a_fold"/>
</dbReference>
<evidence type="ECO:0000256" key="6">
    <source>
        <dbReference type="ARBA" id="ARBA00022833"/>
    </source>
</evidence>
<evidence type="ECO:0000256" key="9">
    <source>
        <dbReference type="ARBA" id="ARBA00023146"/>
    </source>
</evidence>
<accession>A0ABS5BIL0</accession>
<dbReference type="Proteomes" id="UP001192346">
    <property type="component" value="Unassembled WGS sequence"/>
</dbReference>
<comment type="cofactor">
    <cofactor evidence="1">
        <name>Zn(2+)</name>
        <dbReference type="ChEBI" id="CHEBI:29105"/>
    </cofactor>
</comment>
<comment type="caution">
    <text evidence="10">Lacks conserved residue(s) required for the propagation of feature annotation.</text>
</comment>
<dbReference type="EC" id="6.1.1.10" evidence="10"/>
<dbReference type="Pfam" id="PF19303">
    <property type="entry name" value="Anticodon_3"/>
    <property type="match status" value="1"/>
</dbReference>
<evidence type="ECO:0000256" key="1">
    <source>
        <dbReference type="ARBA" id="ARBA00001947"/>
    </source>
</evidence>
<dbReference type="EMBL" id="VBRA02000009">
    <property type="protein sequence ID" value="MBP3059384.1"/>
    <property type="molecule type" value="Genomic_DNA"/>
</dbReference>
<dbReference type="Pfam" id="PF09334">
    <property type="entry name" value="tRNA-synt_1g"/>
    <property type="match status" value="1"/>
</dbReference>
<keyword evidence="10" id="KW-0963">Cytoplasm</keyword>
<feature type="binding site" evidence="10">
    <location>
        <position position="303"/>
    </location>
    <ligand>
        <name>ATP</name>
        <dbReference type="ChEBI" id="CHEBI:30616"/>
    </ligand>
</feature>
<keyword evidence="4" id="KW-0479">Metal-binding</keyword>
<comment type="catalytic activity">
    <reaction evidence="10">
        <text>tRNA(Met) + L-methionine + ATP = L-methionyl-tRNA(Met) + AMP + diphosphate</text>
        <dbReference type="Rhea" id="RHEA:13481"/>
        <dbReference type="Rhea" id="RHEA-COMP:9667"/>
        <dbReference type="Rhea" id="RHEA-COMP:9698"/>
        <dbReference type="ChEBI" id="CHEBI:30616"/>
        <dbReference type="ChEBI" id="CHEBI:33019"/>
        <dbReference type="ChEBI" id="CHEBI:57844"/>
        <dbReference type="ChEBI" id="CHEBI:78442"/>
        <dbReference type="ChEBI" id="CHEBI:78530"/>
        <dbReference type="ChEBI" id="CHEBI:456215"/>
        <dbReference type="EC" id="6.1.1.10"/>
    </reaction>
</comment>
<reference evidence="14" key="1">
    <citation type="submission" date="2019-10" db="EMBL/GenBank/DDBJ databases">
        <title>Whole Genome Sequencing and Characterization of Texas Phoenix Palm Decline Phytoplasma Belongs to Lethal Yellowing (16SrIV) Group.</title>
        <authorList>
            <person name="Bao M."/>
        </authorList>
    </citation>
    <scope>NUCLEOTIDE SEQUENCE [LARGE SCALE GENOMIC DNA]</scope>
    <source>
        <strain evidence="14">ACPD</strain>
    </source>
</reference>
<dbReference type="RefSeq" id="WP_138107938.1">
    <property type="nucleotide sequence ID" value="NZ_VBRA02000009.1"/>
</dbReference>